<dbReference type="Gene3D" id="1.25.40.10">
    <property type="entry name" value="Tetratricopeptide repeat domain"/>
    <property type="match status" value="1"/>
</dbReference>
<feature type="region of interest" description="Disordered" evidence="1">
    <location>
        <begin position="153"/>
        <end position="214"/>
    </location>
</feature>
<evidence type="ECO:0000313" key="3">
    <source>
        <dbReference type="Proteomes" id="UP000248745"/>
    </source>
</evidence>
<evidence type="ECO:0000313" key="2">
    <source>
        <dbReference type="EMBL" id="PZF73479.1"/>
    </source>
</evidence>
<evidence type="ECO:0008006" key="4">
    <source>
        <dbReference type="Google" id="ProtNLM"/>
    </source>
</evidence>
<proteinExistence type="predicted"/>
<keyword evidence="3" id="KW-1185">Reference proteome</keyword>
<dbReference type="RefSeq" id="WP_110998398.1">
    <property type="nucleotide sequence ID" value="NZ_QKTW01000012.1"/>
</dbReference>
<dbReference type="OrthoDB" id="1112758at2"/>
<feature type="compositionally biased region" description="Low complexity" evidence="1">
    <location>
        <begin position="153"/>
        <end position="167"/>
    </location>
</feature>
<gene>
    <name evidence="2" type="ORF">DN068_08055</name>
</gene>
<dbReference type="InterPro" id="IPR041916">
    <property type="entry name" value="Anti_sigma_zinc_sf"/>
</dbReference>
<comment type="caution">
    <text evidence="2">The sequence shown here is derived from an EMBL/GenBank/DDBJ whole genome shotgun (WGS) entry which is preliminary data.</text>
</comment>
<sequence length="352" mass="37959">MNNQLSHIFDESVCLTKRQLKDYVSGLMSREECHAIELHLNSCPLCSMAVEGLSEHPQETVATLAGINTNFLQEHFSQSLPQVHLNSIAHAAAPAASLPSVKNKKHNVQPLWRNASIAAVVVVCCGLAWLWESDRNKKNNIIAQRAGISSAAAVNEPEPEVVASEAPQQKEPKNHKNGSSQKPPLLIATTRAHSTDESEKAKAADKKAAAEEAKASKNVVAAENARNTKVEKAEPAVAKGLMSAAKERSTADSEPAPKMAAMAAAPKERVAVDALDVADAAYDKKYYNAALDQYKEAMKNPDAGRKYKATLGAARCYIALGQKNAAKELLEKILSDKHADKEPAQSMLKDLE</sequence>
<evidence type="ECO:0000256" key="1">
    <source>
        <dbReference type="SAM" id="MobiDB-lite"/>
    </source>
</evidence>
<protein>
    <recommendedName>
        <fullName evidence="4">Zinc-finger domain-containing protein</fullName>
    </recommendedName>
</protein>
<dbReference type="AlphaFoldDB" id="A0A2W2BBB2"/>
<dbReference type="InterPro" id="IPR011990">
    <property type="entry name" value="TPR-like_helical_dom_sf"/>
</dbReference>
<reference evidence="2 3" key="1">
    <citation type="submission" date="2018-06" db="EMBL/GenBank/DDBJ databases">
        <title>Mucibacter soli gen. nov., sp. nov., a new member of the family Chitinophagaceae producing mucin.</title>
        <authorList>
            <person name="Kim M.-K."/>
            <person name="Park S."/>
            <person name="Kim T.-S."/>
            <person name="Joung Y."/>
            <person name="Han J.-H."/>
            <person name="Kim S.B."/>
        </authorList>
    </citation>
    <scope>NUCLEOTIDE SEQUENCE [LARGE SCALE GENOMIC DNA]</scope>
    <source>
        <strain evidence="2 3">R1-15</strain>
    </source>
</reference>
<organism evidence="2 3">
    <name type="scientific">Taibaiella soli</name>
    <dbReference type="NCBI Taxonomy" id="1649169"/>
    <lineage>
        <taxon>Bacteria</taxon>
        <taxon>Pseudomonadati</taxon>
        <taxon>Bacteroidota</taxon>
        <taxon>Chitinophagia</taxon>
        <taxon>Chitinophagales</taxon>
        <taxon>Chitinophagaceae</taxon>
        <taxon>Taibaiella</taxon>
    </lineage>
</organism>
<dbReference type="Pfam" id="PF14559">
    <property type="entry name" value="TPR_19"/>
    <property type="match status" value="1"/>
</dbReference>
<dbReference type="Gene3D" id="1.10.10.1320">
    <property type="entry name" value="Anti-sigma factor, zinc-finger domain"/>
    <property type="match status" value="1"/>
</dbReference>
<dbReference type="Proteomes" id="UP000248745">
    <property type="component" value="Unassembled WGS sequence"/>
</dbReference>
<name>A0A2W2BBB2_9BACT</name>
<accession>A0A2W2BBB2</accession>
<feature type="compositionally biased region" description="Basic and acidic residues" evidence="1">
    <location>
        <begin position="193"/>
        <end position="214"/>
    </location>
</feature>
<dbReference type="EMBL" id="QKTW01000012">
    <property type="protein sequence ID" value="PZF73479.1"/>
    <property type="molecule type" value="Genomic_DNA"/>
</dbReference>